<evidence type="ECO:0000256" key="1">
    <source>
        <dbReference type="SAM" id="MobiDB-lite"/>
    </source>
</evidence>
<accession>A0A5K3FWC6</accession>
<name>A0A5K3FWC6_MESCO</name>
<evidence type="ECO:0000313" key="2">
    <source>
        <dbReference type="WBParaSite" id="MCU_010642-RA"/>
    </source>
</evidence>
<organism evidence="2">
    <name type="scientific">Mesocestoides corti</name>
    <name type="common">Flatworm</name>
    <dbReference type="NCBI Taxonomy" id="53468"/>
    <lineage>
        <taxon>Eukaryota</taxon>
        <taxon>Metazoa</taxon>
        <taxon>Spiralia</taxon>
        <taxon>Lophotrochozoa</taxon>
        <taxon>Platyhelminthes</taxon>
        <taxon>Cestoda</taxon>
        <taxon>Eucestoda</taxon>
        <taxon>Cyclophyllidea</taxon>
        <taxon>Mesocestoididae</taxon>
        <taxon>Mesocestoides</taxon>
    </lineage>
</organism>
<feature type="region of interest" description="Disordered" evidence="1">
    <location>
        <begin position="1"/>
        <end position="26"/>
    </location>
</feature>
<dbReference type="AlphaFoldDB" id="A0A5K3FWC6"/>
<dbReference type="WBParaSite" id="MCU_010642-RA">
    <property type="protein sequence ID" value="MCU_010642-RA"/>
    <property type="gene ID" value="MCU_010642"/>
</dbReference>
<proteinExistence type="predicted"/>
<protein>
    <submittedName>
        <fullName evidence="2">Uncharacterized protein</fullName>
    </submittedName>
</protein>
<reference evidence="2" key="1">
    <citation type="submission" date="2019-11" db="UniProtKB">
        <authorList>
            <consortium name="WormBaseParasite"/>
        </authorList>
    </citation>
    <scope>IDENTIFICATION</scope>
</reference>
<sequence length="94" mass="10121">MLINASASPPRDPAPSHTSSTPTPSSDYRPVYLLWPCPLPPTPLLLPTLTVSISLKLTAKPGLWLLLEPASSCWISQVVMHEFSASQQVLCIVG</sequence>